<dbReference type="Proteomes" id="UP001221142">
    <property type="component" value="Unassembled WGS sequence"/>
</dbReference>
<reference evidence="2" key="1">
    <citation type="submission" date="2023-03" db="EMBL/GenBank/DDBJ databases">
        <title>Massive genome expansion in bonnet fungi (Mycena s.s.) driven by repeated elements and novel gene families across ecological guilds.</title>
        <authorList>
            <consortium name="Lawrence Berkeley National Laboratory"/>
            <person name="Harder C.B."/>
            <person name="Miyauchi S."/>
            <person name="Viragh M."/>
            <person name="Kuo A."/>
            <person name="Thoen E."/>
            <person name="Andreopoulos B."/>
            <person name="Lu D."/>
            <person name="Skrede I."/>
            <person name="Drula E."/>
            <person name="Henrissat B."/>
            <person name="Morin E."/>
            <person name="Kohler A."/>
            <person name="Barry K."/>
            <person name="LaButti K."/>
            <person name="Morin E."/>
            <person name="Salamov A."/>
            <person name="Lipzen A."/>
            <person name="Mereny Z."/>
            <person name="Hegedus B."/>
            <person name="Baldrian P."/>
            <person name="Stursova M."/>
            <person name="Weitz H."/>
            <person name="Taylor A."/>
            <person name="Grigoriev I.V."/>
            <person name="Nagy L.G."/>
            <person name="Martin F."/>
            <person name="Kauserud H."/>
        </authorList>
    </citation>
    <scope>NUCLEOTIDE SEQUENCE</scope>
    <source>
        <strain evidence="2">9284</strain>
    </source>
</reference>
<name>A0AAD7FDT3_9AGAR</name>
<dbReference type="AlphaFoldDB" id="A0AAD7FDT3"/>
<evidence type="ECO:0000313" key="3">
    <source>
        <dbReference type="Proteomes" id="UP001221142"/>
    </source>
</evidence>
<proteinExistence type="predicted"/>
<gene>
    <name evidence="2" type="ORF">FB45DRAFT_1036990</name>
</gene>
<evidence type="ECO:0000313" key="2">
    <source>
        <dbReference type="EMBL" id="KAJ7612779.1"/>
    </source>
</evidence>
<comment type="caution">
    <text evidence="2">The sequence shown here is derived from an EMBL/GenBank/DDBJ whole genome shotgun (WGS) entry which is preliminary data.</text>
</comment>
<sequence>MISSCPTASHGKFLLDKQPSRTPPSARRFSTRDSSRLNPEWQTRLGKTHGGIPAYDVRFAAAFFRQLSSGVFLHVVPTNTAPQRSAELKLNHMFVSRVGGKLIRPFVGRGHAQFEVSPHDPVGK</sequence>
<protein>
    <submittedName>
        <fullName evidence="2">Uncharacterized protein</fullName>
    </submittedName>
</protein>
<feature type="region of interest" description="Disordered" evidence="1">
    <location>
        <begin position="1"/>
        <end position="45"/>
    </location>
</feature>
<organism evidence="2 3">
    <name type="scientific">Roridomyces roridus</name>
    <dbReference type="NCBI Taxonomy" id="1738132"/>
    <lineage>
        <taxon>Eukaryota</taxon>
        <taxon>Fungi</taxon>
        <taxon>Dikarya</taxon>
        <taxon>Basidiomycota</taxon>
        <taxon>Agaricomycotina</taxon>
        <taxon>Agaricomycetes</taxon>
        <taxon>Agaricomycetidae</taxon>
        <taxon>Agaricales</taxon>
        <taxon>Marasmiineae</taxon>
        <taxon>Mycenaceae</taxon>
        <taxon>Roridomyces</taxon>
    </lineage>
</organism>
<dbReference type="EMBL" id="JARKIF010000030">
    <property type="protein sequence ID" value="KAJ7612779.1"/>
    <property type="molecule type" value="Genomic_DNA"/>
</dbReference>
<accession>A0AAD7FDT3</accession>
<evidence type="ECO:0000256" key="1">
    <source>
        <dbReference type="SAM" id="MobiDB-lite"/>
    </source>
</evidence>
<keyword evidence="3" id="KW-1185">Reference proteome</keyword>